<dbReference type="Proteomes" id="UP000886101">
    <property type="component" value="Unassembled WGS sequence"/>
</dbReference>
<dbReference type="CDD" id="cd12869">
    <property type="entry name" value="MqsR"/>
    <property type="match status" value="1"/>
</dbReference>
<dbReference type="Gene3D" id="3.30.2310.40">
    <property type="match status" value="1"/>
</dbReference>
<protein>
    <submittedName>
        <fullName evidence="1">Type II toxin-antitoxin system MqsR family toxin</fullName>
    </submittedName>
</protein>
<dbReference type="InterPro" id="IPR038493">
    <property type="entry name" value="MqsR_sf"/>
</dbReference>
<dbReference type="GO" id="GO:0009372">
    <property type="term" value="P:quorum sensing"/>
    <property type="evidence" value="ECO:0007669"/>
    <property type="project" value="InterPro"/>
</dbReference>
<reference evidence="1" key="1">
    <citation type="journal article" date="2020" name="mSystems">
        <title>Genome- and Community-Level Interaction Insights into Carbon Utilization and Element Cycling Functions of Hydrothermarchaeota in Hydrothermal Sediment.</title>
        <authorList>
            <person name="Zhou Z."/>
            <person name="Liu Y."/>
            <person name="Xu W."/>
            <person name="Pan J."/>
            <person name="Luo Z.H."/>
            <person name="Li M."/>
        </authorList>
    </citation>
    <scope>NUCLEOTIDE SEQUENCE [LARGE SCALE GENOMIC DNA]</scope>
    <source>
        <strain evidence="1">HyVt-533</strain>
    </source>
</reference>
<dbReference type="InterPro" id="IPR031451">
    <property type="entry name" value="MqsR_toxin"/>
</dbReference>
<comment type="caution">
    <text evidence="1">The sequence shown here is derived from an EMBL/GenBank/DDBJ whole genome shotgun (WGS) entry which is preliminary data.</text>
</comment>
<dbReference type="GO" id="GO:0044010">
    <property type="term" value="P:single-species biofilm formation"/>
    <property type="evidence" value="ECO:0007669"/>
    <property type="project" value="InterPro"/>
</dbReference>
<dbReference type="AlphaFoldDB" id="A0A7V5NYK0"/>
<gene>
    <name evidence="1" type="ORF">ENJ96_01800</name>
</gene>
<dbReference type="GO" id="GO:0017148">
    <property type="term" value="P:negative regulation of translation"/>
    <property type="evidence" value="ECO:0007669"/>
    <property type="project" value="InterPro"/>
</dbReference>
<name>A0A7V5NYK0_9BACT</name>
<dbReference type="EMBL" id="DROK01000052">
    <property type="protein sequence ID" value="HHI96565.1"/>
    <property type="molecule type" value="Genomic_DNA"/>
</dbReference>
<sequence>MVPLKVSEKRKPHYNLEELKELVRKERWIVTRKAEMGAVELGFSHCEIREIILNLRREDFYKSMTSYRNHKLWQDVYKPRVLSNEEYIELYLKLQKSSDEKCVVISFKRSEDYDDV</sequence>
<organism evidence="1">
    <name type="scientific">Thermodesulfatator atlanticus</name>
    <dbReference type="NCBI Taxonomy" id="501497"/>
    <lineage>
        <taxon>Bacteria</taxon>
        <taxon>Pseudomonadati</taxon>
        <taxon>Thermodesulfobacteriota</taxon>
        <taxon>Thermodesulfobacteria</taxon>
        <taxon>Thermodesulfobacteriales</taxon>
        <taxon>Thermodesulfatatoraceae</taxon>
        <taxon>Thermodesulfatator</taxon>
    </lineage>
</organism>
<evidence type="ECO:0000313" key="1">
    <source>
        <dbReference type="EMBL" id="HHI96565.1"/>
    </source>
</evidence>
<proteinExistence type="predicted"/>
<accession>A0A7V5NYK0</accession>
<dbReference type="Pfam" id="PF15723">
    <property type="entry name" value="MqsR_toxin"/>
    <property type="match status" value="1"/>
</dbReference>